<accession>A0A9X2TYP2</accession>
<name>A0A9X2TYP2_9BACT</name>
<protein>
    <submittedName>
        <fullName evidence="2">Uncharacterized protein</fullName>
    </submittedName>
</protein>
<feature type="region of interest" description="Disordered" evidence="1">
    <location>
        <begin position="1"/>
        <end position="33"/>
    </location>
</feature>
<comment type="caution">
    <text evidence="2">The sequence shown here is derived from an EMBL/GenBank/DDBJ whole genome shotgun (WGS) entry which is preliminary data.</text>
</comment>
<dbReference type="AlphaFoldDB" id="A0A9X2TYP2"/>
<evidence type="ECO:0000256" key="1">
    <source>
        <dbReference type="SAM" id="MobiDB-lite"/>
    </source>
</evidence>
<organism evidence="2 3">
    <name type="scientific">Salinibacter ruber</name>
    <dbReference type="NCBI Taxonomy" id="146919"/>
    <lineage>
        <taxon>Bacteria</taxon>
        <taxon>Pseudomonadati</taxon>
        <taxon>Rhodothermota</taxon>
        <taxon>Rhodothermia</taxon>
        <taxon>Rhodothermales</taxon>
        <taxon>Salinibacteraceae</taxon>
        <taxon>Salinibacter</taxon>
    </lineage>
</organism>
<sequence length="33" mass="3884">MEITDIRAIEPTDQKRGDRRFSPKHLSPSQNLF</sequence>
<dbReference type="EMBL" id="JANUAU010000005">
    <property type="protein sequence ID" value="MCS3677818.1"/>
    <property type="molecule type" value="Genomic_DNA"/>
</dbReference>
<evidence type="ECO:0000313" key="2">
    <source>
        <dbReference type="EMBL" id="MCS3677818.1"/>
    </source>
</evidence>
<feature type="compositionally biased region" description="Basic and acidic residues" evidence="1">
    <location>
        <begin position="1"/>
        <end position="21"/>
    </location>
</feature>
<reference evidence="2" key="1">
    <citation type="submission" date="2022-08" db="EMBL/GenBank/DDBJ databases">
        <title>Genomic Encyclopedia of Type Strains, Phase V (KMG-V): Genome sequencing to study the core and pangenomes of soil and plant-associated prokaryotes.</title>
        <authorList>
            <person name="Whitman W."/>
        </authorList>
    </citation>
    <scope>NUCLEOTIDE SEQUENCE</scope>
    <source>
        <strain evidence="2">0</strain>
    </source>
</reference>
<gene>
    <name evidence="2" type="ORF">GGP71_001746</name>
</gene>
<dbReference type="Proteomes" id="UP001155027">
    <property type="component" value="Unassembled WGS sequence"/>
</dbReference>
<evidence type="ECO:0000313" key="3">
    <source>
        <dbReference type="Proteomes" id="UP001155027"/>
    </source>
</evidence>
<proteinExistence type="predicted"/>